<evidence type="ECO:0008006" key="3">
    <source>
        <dbReference type="Google" id="ProtNLM"/>
    </source>
</evidence>
<dbReference type="EMBL" id="CP001857">
    <property type="protein sequence ID" value="ADB57775.1"/>
    <property type="molecule type" value="Genomic_DNA"/>
</dbReference>
<name>D2RHK0_ARCPA</name>
<dbReference type="HOGENOM" id="CLU_1590783_0_0_2"/>
<proteinExistence type="predicted"/>
<dbReference type="KEGG" id="apo:Arcpr_0711"/>
<sequence length="167" mass="18739">MFLVDKITGKAVFDTPTERARQKAEEVLLAKGYLKDEIFVDYVFDVELPEGVAKAIADLLVQVDGRNAIVVMCAPPTALVPYERMALACARVLGATYAVALNIDEATVMKAKDGAIVCKDLECIPERNKFKFDDYILPEEKLEKEKRILITYLNILHCVGCRIERKD</sequence>
<dbReference type="PaxDb" id="572546-Arcpr_0711"/>
<dbReference type="Proteomes" id="UP000001901">
    <property type="component" value="Chromosome"/>
</dbReference>
<reference evidence="1 2" key="1">
    <citation type="journal article" date="2010" name="Stand. Genomic Sci.">
        <title>Complete genome sequence of Archaeoglobus profundus type strain (AV18).</title>
        <authorList>
            <person name="von Jan M."/>
            <person name="Lapidus A."/>
            <person name="Del Rio T.G."/>
            <person name="Copeland A."/>
            <person name="Tice H."/>
            <person name="Cheng J.F."/>
            <person name="Lucas S."/>
            <person name="Chen F."/>
            <person name="Nolan M."/>
            <person name="Goodwin L."/>
            <person name="Han C."/>
            <person name="Pitluck S."/>
            <person name="Liolios K."/>
            <person name="Ivanova N."/>
            <person name="Mavromatis K."/>
            <person name="Ovchinnikova G."/>
            <person name="Chertkov O."/>
            <person name="Pati A."/>
            <person name="Chen A."/>
            <person name="Palaniappan K."/>
            <person name="Land M."/>
            <person name="Hauser L."/>
            <person name="Chang Y.J."/>
            <person name="Jeffries C.D."/>
            <person name="Saunders E."/>
            <person name="Brettin T."/>
            <person name="Detter J.C."/>
            <person name="Chain P."/>
            <person name="Eichinger K."/>
            <person name="Huber H."/>
            <person name="Spring S."/>
            <person name="Rohde M."/>
            <person name="Goker M."/>
            <person name="Wirth R."/>
            <person name="Woyke T."/>
            <person name="Bristow J."/>
            <person name="Eisen J.A."/>
            <person name="Markowitz V."/>
            <person name="Hugenholtz P."/>
            <person name="Kyrpides N.C."/>
            <person name="Klenk H.P."/>
        </authorList>
    </citation>
    <scope>NUCLEOTIDE SEQUENCE [LARGE SCALE GENOMIC DNA]</scope>
    <source>
        <strain evidence="2">DSM 5631 / JCM 9629 / NBRC 100127 / Av18</strain>
    </source>
</reference>
<dbReference type="AlphaFoldDB" id="D2RHK0"/>
<keyword evidence="2" id="KW-1185">Reference proteome</keyword>
<gene>
    <name evidence="1" type="ordered locus">Arcpr_0711</name>
</gene>
<dbReference type="STRING" id="572546.Arcpr_0711"/>
<organism evidence="1 2">
    <name type="scientific">Archaeoglobus profundus (strain DSM 5631 / JCM 9629 / NBRC 100127 / Av18)</name>
    <dbReference type="NCBI Taxonomy" id="572546"/>
    <lineage>
        <taxon>Archaea</taxon>
        <taxon>Methanobacteriati</taxon>
        <taxon>Methanobacteriota</taxon>
        <taxon>Archaeoglobi</taxon>
        <taxon>Archaeoglobales</taxon>
        <taxon>Archaeoglobaceae</taxon>
        <taxon>Archaeoglobus</taxon>
    </lineage>
</organism>
<evidence type="ECO:0000313" key="1">
    <source>
        <dbReference type="EMBL" id="ADB57775.1"/>
    </source>
</evidence>
<dbReference type="RefSeq" id="WP_012940111.1">
    <property type="nucleotide sequence ID" value="NC_013741.1"/>
</dbReference>
<protein>
    <recommendedName>
        <fullName evidence="3">Type I restriction enzyme R protein N-terminal domain-containing protein</fullName>
    </recommendedName>
</protein>
<dbReference type="GeneID" id="8739371"/>
<evidence type="ECO:0000313" key="2">
    <source>
        <dbReference type="Proteomes" id="UP000001901"/>
    </source>
</evidence>
<accession>D2RHK0</accession>